<dbReference type="InterPro" id="IPR000073">
    <property type="entry name" value="AB_hydrolase_1"/>
</dbReference>
<protein>
    <submittedName>
        <fullName evidence="2">Pimeloyl-ACP methyl ester carboxylesterase</fullName>
    </submittedName>
</protein>
<dbReference type="EMBL" id="JACCFK010000001">
    <property type="protein sequence ID" value="NYI88496.1"/>
    <property type="molecule type" value="Genomic_DNA"/>
</dbReference>
<reference evidence="2 3" key="1">
    <citation type="submission" date="2020-07" db="EMBL/GenBank/DDBJ databases">
        <title>Sequencing the genomes of 1000 actinobacteria strains.</title>
        <authorList>
            <person name="Klenk H.-P."/>
        </authorList>
    </citation>
    <scope>NUCLEOTIDE SEQUENCE [LARGE SCALE GENOMIC DNA]</scope>
    <source>
        <strain evidence="2 3">DSM 104006</strain>
    </source>
</reference>
<evidence type="ECO:0000259" key="1">
    <source>
        <dbReference type="Pfam" id="PF00561"/>
    </source>
</evidence>
<dbReference type="RefSeq" id="WP_179772725.1">
    <property type="nucleotide sequence ID" value="NZ_JACCFK010000001.1"/>
</dbReference>
<dbReference type="Pfam" id="PF00561">
    <property type="entry name" value="Abhydrolase_1"/>
    <property type="match status" value="1"/>
</dbReference>
<organism evidence="2 3">
    <name type="scientific">Amycolatopsis endophytica</name>
    <dbReference type="NCBI Taxonomy" id="860233"/>
    <lineage>
        <taxon>Bacteria</taxon>
        <taxon>Bacillati</taxon>
        <taxon>Actinomycetota</taxon>
        <taxon>Actinomycetes</taxon>
        <taxon>Pseudonocardiales</taxon>
        <taxon>Pseudonocardiaceae</taxon>
        <taxon>Amycolatopsis</taxon>
    </lineage>
</organism>
<dbReference type="SUPFAM" id="SSF53474">
    <property type="entry name" value="alpha/beta-Hydrolases"/>
    <property type="match status" value="1"/>
</dbReference>
<keyword evidence="3" id="KW-1185">Reference proteome</keyword>
<gene>
    <name evidence="2" type="ORF">HNR02_001819</name>
</gene>
<dbReference type="PANTHER" id="PTHR43194:SF2">
    <property type="entry name" value="PEROXISOMAL MEMBRANE PROTEIN LPX1"/>
    <property type="match status" value="1"/>
</dbReference>
<name>A0A853B1D1_9PSEU</name>
<evidence type="ECO:0000313" key="3">
    <source>
        <dbReference type="Proteomes" id="UP000549616"/>
    </source>
</evidence>
<dbReference type="InterPro" id="IPR050228">
    <property type="entry name" value="Carboxylesterase_BioH"/>
</dbReference>
<proteinExistence type="predicted"/>
<comment type="caution">
    <text evidence="2">The sequence shown here is derived from an EMBL/GenBank/DDBJ whole genome shotgun (WGS) entry which is preliminary data.</text>
</comment>
<dbReference type="PANTHER" id="PTHR43194">
    <property type="entry name" value="HYDROLASE ALPHA/BETA FOLD FAMILY"/>
    <property type="match status" value="1"/>
</dbReference>
<dbReference type="AlphaFoldDB" id="A0A853B1D1"/>
<dbReference type="Proteomes" id="UP000549616">
    <property type="component" value="Unassembled WGS sequence"/>
</dbReference>
<accession>A0A853B1D1</accession>
<sequence length="247" mass="27055">MIHYFTARDGIELAYRETGEGWPLVLIHGYFSTSRVNWVAYGHAEHLAERGFRVITPDLRGHGESGKPHDPAAYPPDVLTDDVSDLVEHLGLTGYDLGGYSLGGRTTIRMLVRGARPRRAVVAGMGLHGLLDTSGGNAHFRTVLNNLGTFERGTKEWRAEAFFRQMRGDRVALLNVLGTSVDTPRGEIERIETPTLVVTGIDDPHRRTAPDLAEVLPRGRFVTVPGDHLSAVARPELGQAIGDFLTA</sequence>
<dbReference type="Gene3D" id="3.40.50.1820">
    <property type="entry name" value="alpha/beta hydrolase"/>
    <property type="match status" value="1"/>
</dbReference>
<evidence type="ECO:0000313" key="2">
    <source>
        <dbReference type="EMBL" id="NYI88496.1"/>
    </source>
</evidence>
<dbReference type="InterPro" id="IPR029058">
    <property type="entry name" value="AB_hydrolase_fold"/>
</dbReference>
<dbReference type="GO" id="GO:0003824">
    <property type="term" value="F:catalytic activity"/>
    <property type="evidence" value="ECO:0007669"/>
    <property type="project" value="UniProtKB-ARBA"/>
</dbReference>
<feature type="domain" description="AB hydrolase-1" evidence="1">
    <location>
        <begin position="23"/>
        <end position="114"/>
    </location>
</feature>